<comment type="caution">
    <text evidence="1">The sequence shown here is derived from an EMBL/GenBank/DDBJ whole genome shotgun (WGS) entry which is preliminary data.</text>
</comment>
<evidence type="ECO:0000313" key="1">
    <source>
        <dbReference type="EMBL" id="GFY35053.1"/>
    </source>
</evidence>
<reference evidence="1" key="1">
    <citation type="submission" date="2020-08" db="EMBL/GenBank/DDBJ databases">
        <title>Multicomponent nature underlies the extraordinary mechanical properties of spider dragline silk.</title>
        <authorList>
            <person name="Kono N."/>
            <person name="Nakamura H."/>
            <person name="Mori M."/>
            <person name="Yoshida Y."/>
            <person name="Ohtoshi R."/>
            <person name="Malay A.D."/>
            <person name="Moran D.A.P."/>
            <person name="Tomita M."/>
            <person name="Numata K."/>
            <person name="Arakawa K."/>
        </authorList>
    </citation>
    <scope>NUCLEOTIDE SEQUENCE</scope>
</reference>
<dbReference type="AlphaFoldDB" id="A0A8X6WHD2"/>
<sequence>MVSFFSLRETGVEKCNMAGSGRPSSSTTEMNTVRIEGPDCYQDELNKLVQLSEKCLNRLGGYAEKCLTHQEKYSSGHFMQEVPPLTPLSSSLETSLISPFIQSGVLCP</sequence>
<proteinExistence type="predicted"/>
<evidence type="ECO:0000313" key="2">
    <source>
        <dbReference type="Proteomes" id="UP000887159"/>
    </source>
</evidence>
<protein>
    <submittedName>
        <fullName evidence="1">Uncharacterized protein</fullName>
    </submittedName>
</protein>
<dbReference type="Proteomes" id="UP000887159">
    <property type="component" value="Unassembled WGS sequence"/>
</dbReference>
<name>A0A8X6WHD2_TRICX</name>
<gene>
    <name evidence="1" type="ORF">TNCV_5044281</name>
</gene>
<organism evidence="1 2">
    <name type="scientific">Trichonephila clavipes</name>
    <name type="common">Golden silk orbweaver</name>
    <name type="synonym">Nephila clavipes</name>
    <dbReference type="NCBI Taxonomy" id="2585209"/>
    <lineage>
        <taxon>Eukaryota</taxon>
        <taxon>Metazoa</taxon>
        <taxon>Ecdysozoa</taxon>
        <taxon>Arthropoda</taxon>
        <taxon>Chelicerata</taxon>
        <taxon>Arachnida</taxon>
        <taxon>Araneae</taxon>
        <taxon>Araneomorphae</taxon>
        <taxon>Entelegynae</taxon>
        <taxon>Araneoidea</taxon>
        <taxon>Nephilidae</taxon>
        <taxon>Trichonephila</taxon>
    </lineage>
</organism>
<dbReference type="EMBL" id="BMAU01021430">
    <property type="protein sequence ID" value="GFY35053.1"/>
    <property type="molecule type" value="Genomic_DNA"/>
</dbReference>
<accession>A0A8X6WHD2</accession>
<keyword evidence="2" id="KW-1185">Reference proteome</keyword>